<keyword evidence="4" id="KW-0238">DNA-binding</keyword>
<dbReference type="Pfam" id="PF02954">
    <property type="entry name" value="HTH_8"/>
    <property type="match status" value="1"/>
</dbReference>
<dbReference type="PROSITE" id="PS50112">
    <property type="entry name" value="PAS"/>
    <property type="match status" value="1"/>
</dbReference>
<evidence type="ECO:0000256" key="5">
    <source>
        <dbReference type="ARBA" id="ARBA00023163"/>
    </source>
</evidence>
<dbReference type="PROSITE" id="PS00688">
    <property type="entry name" value="SIGMA54_INTERACT_3"/>
    <property type="match status" value="1"/>
</dbReference>
<comment type="caution">
    <text evidence="8">The sequence shown here is derived from an EMBL/GenBank/DDBJ whole genome shotgun (WGS) entry which is preliminary data.</text>
</comment>
<sequence length="663" mass="73241">MSAEQSNKDAVLRAWESFIAGRPHGNIVRPQIIESWHRCVTARVDPHSATPHSKLDAHSLGKLLREKDQLIKIAKPFMTNLYQFVQGSGFVVVLTDENGIIMEMFGDEDTISNPMTEDFFRGASWHETEAGTNAIGTALETGAPLQVSGAEHFCRKHHCLTCSSAPIFDADRRIIGVLDMSGASHASHLHTLGIVVAAAEAIMAQLSIRRKNQELALVNNRLSNFFNSVSDGVIIVDKKETVIELNPAAKKLLGRDVQGKPVNTLFERRATSKGKTLTIAEQYTDIEVMVDTRDGLCYCLVTCEPIVNEHGAVTGGIIILRPIKHVQNLVNRFGGYSATLQFKDIVGDSAAIRDAIRLATLTATTTSNILLQGESGTGKEIFAQAIHNLSFQHNGPFIALNCGAIPRELIGSELFGYEEGAFTGARRGGKPGKFELAAGGTLFLDEVGDMPLEQQIAFLRVIQEKKVTRIGGDKTIPVNVRLICATNKNLLHEVEKGSFRQDLYYRLNVMTITIPPLRNRVEDIRPLFAHFLDQLGRDRGCQYRADPEVLECLQRYNWPGNVRELQNVVERAASLSEDGSIVLRHLPAELVAHPAHRTFPAAAPALQVLDSREKRQKLARDAEKHKIQGLLNAHAGNVSRVAREMGVSRKTLYKKMHVYSIQN</sequence>
<dbReference type="PRINTS" id="PR01590">
    <property type="entry name" value="HTHFIS"/>
</dbReference>
<keyword evidence="3" id="KW-0805">Transcription regulation</keyword>
<dbReference type="Pfam" id="PF00158">
    <property type="entry name" value="Sigma54_activat"/>
    <property type="match status" value="1"/>
</dbReference>
<dbReference type="PROSITE" id="PS00676">
    <property type="entry name" value="SIGMA54_INTERACT_2"/>
    <property type="match status" value="1"/>
</dbReference>
<dbReference type="PROSITE" id="PS50045">
    <property type="entry name" value="SIGMA54_INTERACT_4"/>
    <property type="match status" value="1"/>
</dbReference>
<dbReference type="Pfam" id="PF25601">
    <property type="entry name" value="AAA_lid_14"/>
    <property type="match status" value="1"/>
</dbReference>
<evidence type="ECO:0000256" key="2">
    <source>
        <dbReference type="ARBA" id="ARBA00022840"/>
    </source>
</evidence>
<dbReference type="PROSITE" id="PS00675">
    <property type="entry name" value="SIGMA54_INTERACT_1"/>
    <property type="match status" value="1"/>
</dbReference>
<dbReference type="InterPro" id="IPR009057">
    <property type="entry name" value="Homeodomain-like_sf"/>
</dbReference>
<dbReference type="Gene3D" id="1.10.10.60">
    <property type="entry name" value="Homeodomain-like"/>
    <property type="match status" value="1"/>
</dbReference>
<name>A0ABU3NV39_9FIRM</name>
<dbReference type="InterPro" id="IPR058031">
    <property type="entry name" value="AAA_lid_NorR"/>
</dbReference>
<dbReference type="SUPFAM" id="SSF46689">
    <property type="entry name" value="Homeodomain-like"/>
    <property type="match status" value="1"/>
</dbReference>
<evidence type="ECO:0000256" key="3">
    <source>
        <dbReference type="ARBA" id="ARBA00023015"/>
    </source>
</evidence>
<evidence type="ECO:0000313" key="8">
    <source>
        <dbReference type="EMBL" id="MDT8900688.1"/>
    </source>
</evidence>
<protein>
    <submittedName>
        <fullName evidence="8">Sigma-54-dependent Fis family transcriptional regulator</fullName>
    </submittedName>
</protein>
<dbReference type="Pfam" id="PF13426">
    <property type="entry name" value="PAS_9"/>
    <property type="match status" value="1"/>
</dbReference>
<dbReference type="InterPro" id="IPR025662">
    <property type="entry name" value="Sigma_54_int_dom_ATP-bd_1"/>
</dbReference>
<dbReference type="NCBIfam" id="TIGR00229">
    <property type="entry name" value="sensory_box"/>
    <property type="match status" value="1"/>
</dbReference>
<dbReference type="Gene3D" id="3.30.450.20">
    <property type="entry name" value="PAS domain"/>
    <property type="match status" value="1"/>
</dbReference>
<feature type="domain" description="PAS" evidence="7">
    <location>
        <begin position="218"/>
        <end position="254"/>
    </location>
</feature>
<dbReference type="CDD" id="cd00130">
    <property type="entry name" value="PAS"/>
    <property type="match status" value="1"/>
</dbReference>
<dbReference type="InterPro" id="IPR003018">
    <property type="entry name" value="GAF"/>
</dbReference>
<proteinExistence type="predicted"/>
<dbReference type="InterPro" id="IPR002197">
    <property type="entry name" value="HTH_Fis"/>
</dbReference>
<dbReference type="Pfam" id="PF01590">
    <property type="entry name" value="GAF"/>
    <property type="match status" value="1"/>
</dbReference>
<evidence type="ECO:0000259" key="6">
    <source>
        <dbReference type="PROSITE" id="PS50045"/>
    </source>
</evidence>
<dbReference type="Gene3D" id="1.10.8.60">
    <property type="match status" value="1"/>
</dbReference>
<evidence type="ECO:0000313" key="9">
    <source>
        <dbReference type="Proteomes" id="UP001254848"/>
    </source>
</evidence>
<dbReference type="InterPro" id="IPR025944">
    <property type="entry name" value="Sigma_54_int_dom_CS"/>
</dbReference>
<dbReference type="SUPFAM" id="SSF55781">
    <property type="entry name" value="GAF domain-like"/>
    <property type="match status" value="1"/>
</dbReference>
<dbReference type="InterPro" id="IPR029016">
    <property type="entry name" value="GAF-like_dom_sf"/>
</dbReference>
<dbReference type="EMBL" id="JAUOZS010000001">
    <property type="protein sequence ID" value="MDT8900688.1"/>
    <property type="molecule type" value="Genomic_DNA"/>
</dbReference>
<keyword evidence="1" id="KW-0547">Nucleotide-binding</keyword>
<accession>A0ABU3NV39</accession>
<dbReference type="SUPFAM" id="SSF52540">
    <property type="entry name" value="P-loop containing nucleoside triphosphate hydrolases"/>
    <property type="match status" value="1"/>
</dbReference>
<keyword evidence="9" id="KW-1185">Reference proteome</keyword>
<dbReference type="Gene3D" id="3.30.450.40">
    <property type="match status" value="1"/>
</dbReference>
<dbReference type="RefSeq" id="WP_413779225.1">
    <property type="nucleotide sequence ID" value="NZ_JAUOZS010000001.1"/>
</dbReference>
<dbReference type="PANTHER" id="PTHR32071">
    <property type="entry name" value="TRANSCRIPTIONAL REGULATORY PROTEIN"/>
    <property type="match status" value="1"/>
</dbReference>
<dbReference type="InterPro" id="IPR003593">
    <property type="entry name" value="AAA+_ATPase"/>
</dbReference>
<dbReference type="Gene3D" id="3.40.50.300">
    <property type="entry name" value="P-loop containing nucleotide triphosphate hydrolases"/>
    <property type="match status" value="1"/>
</dbReference>
<dbReference type="PANTHER" id="PTHR32071:SF57">
    <property type="entry name" value="C4-DICARBOXYLATE TRANSPORT TRANSCRIPTIONAL REGULATORY PROTEIN DCTD"/>
    <property type="match status" value="1"/>
</dbReference>
<gene>
    <name evidence="8" type="ORF">Q4T40_05465</name>
</gene>
<organism evidence="8 9">
    <name type="scientific">Anaeroselena agilis</name>
    <dbReference type="NCBI Taxonomy" id="3063788"/>
    <lineage>
        <taxon>Bacteria</taxon>
        <taxon>Bacillati</taxon>
        <taxon>Bacillota</taxon>
        <taxon>Negativicutes</taxon>
        <taxon>Acetonemataceae</taxon>
        <taxon>Anaeroselena</taxon>
    </lineage>
</organism>
<reference evidence="8 9" key="1">
    <citation type="submission" date="2023-07" db="EMBL/GenBank/DDBJ databases">
        <title>The novel representative of Negativicutes class, Anaeroselena agilis gen. nov. sp. nov.</title>
        <authorList>
            <person name="Prokofeva M.I."/>
            <person name="Elcheninov A.G."/>
            <person name="Klyukina A."/>
            <person name="Kublanov I.V."/>
            <person name="Frolov E.N."/>
            <person name="Podosokorskaya O.A."/>
        </authorList>
    </citation>
    <scope>NUCLEOTIDE SEQUENCE [LARGE SCALE GENOMIC DNA]</scope>
    <source>
        <strain evidence="8 9">4137-cl</strain>
    </source>
</reference>
<dbReference type="SUPFAM" id="SSF55785">
    <property type="entry name" value="PYP-like sensor domain (PAS domain)"/>
    <property type="match status" value="1"/>
</dbReference>
<feature type="domain" description="Sigma-54 factor interaction" evidence="6">
    <location>
        <begin position="345"/>
        <end position="574"/>
    </location>
</feature>
<dbReference type="InterPro" id="IPR027417">
    <property type="entry name" value="P-loop_NTPase"/>
</dbReference>
<dbReference type="InterPro" id="IPR002078">
    <property type="entry name" value="Sigma_54_int"/>
</dbReference>
<dbReference type="InterPro" id="IPR000014">
    <property type="entry name" value="PAS"/>
</dbReference>
<evidence type="ECO:0000256" key="4">
    <source>
        <dbReference type="ARBA" id="ARBA00023125"/>
    </source>
</evidence>
<dbReference type="InterPro" id="IPR035965">
    <property type="entry name" value="PAS-like_dom_sf"/>
</dbReference>
<keyword evidence="2" id="KW-0067">ATP-binding</keyword>
<evidence type="ECO:0000259" key="7">
    <source>
        <dbReference type="PROSITE" id="PS50112"/>
    </source>
</evidence>
<dbReference type="Proteomes" id="UP001254848">
    <property type="component" value="Unassembled WGS sequence"/>
</dbReference>
<dbReference type="CDD" id="cd00009">
    <property type="entry name" value="AAA"/>
    <property type="match status" value="1"/>
</dbReference>
<dbReference type="SMART" id="SM00382">
    <property type="entry name" value="AAA"/>
    <property type="match status" value="1"/>
</dbReference>
<evidence type="ECO:0000256" key="1">
    <source>
        <dbReference type="ARBA" id="ARBA00022741"/>
    </source>
</evidence>
<dbReference type="InterPro" id="IPR025943">
    <property type="entry name" value="Sigma_54_int_dom_ATP-bd_2"/>
</dbReference>
<keyword evidence="5" id="KW-0804">Transcription</keyword>